<dbReference type="InterPro" id="IPR029068">
    <property type="entry name" value="Glyas_Bleomycin-R_OHBP_Dase"/>
</dbReference>
<evidence type="ECO:0000259" key="2">
    <source>
        <dbReference type="PROSITE" id="PS51819"/>
    </source>
</evidence>
<dbReference type="InterPro" id="IPR051785">
    <property type="entry name" value="MMCE/EMCE_epimerase"/>
</dbReference>
<keyword evidence="1" id="KW-0479">Metal-binding</keyword>
<dbReference type="GO" id="GO:0046872">
    <property type="term" value="F:metal ion binding"/>
    <property type="evidence" value="ECO:0007669"/>
    <property type="project" value="UniProtKB-KW"/>
</dbReference>
<dbReference type="SUPFAM" id="SSF54593">
    <property type="entry name" value="Glyoxalase/Bleomycin resistance protein/Dihydroxybiphenyl dioxygenase"/>
    <property type="match status" value="1"/>
</dbReference>
<dbReference type="InterPro" id="IPR037523">
    <property type="entry name" value="VOC_core"/>
</dbReference>
<dbReference type="GO" id="GO:0004493">
    <property type="term" value="F:methylmalonyl-CoA epimerase activity"/>
    <property type="evidence" value="ECO:0007669"/>
    <property type="project" value="TreeGrafter"/>
</dbReference>
<feature type="domain" description="VOC" evidence="2">
    <location>
        <begin position="4"/>
        <end position="146"/>
    </location>
</feature>
<dbReference type="PANTHER" id="PTHR43048">
    <property type="entry name" value="METHYLMALONYL-COA EPIMERASE"/>
    <property type="match status" value="1"/>
</dbReference>
<evidence type="ECO:0000313" key="3">
    <source>
        <dbReference type="EMBL" id="CAB4882736.1"/>
    </source>
</evidence>
<dbReference type="InterPro" id="IPR004360">
    <property type="entry name" value="Glyas_Fos-R_dOase_dom"/>
</dbReference>
<evidence type="ECO:0000256" key="1">
    <source>
        <dbReference type="ARBA" id="ARBA00022723"/>
    </source>
</evidence>
<sequence>MIRSLHHVAIVCDDLERMLDFYCGVMGFERVASMSWDQGTEVVDQIIGTDNSAAEIAILKAGNAFLELFQFTAPEGKPNDPKNSSADRGVRHAAFDVSDIDAEYERLVAAGIVFNCPPVLIEVEGRPLKAAYFRDPEGNIMEIQELLDESSPLKLPDVR</sequence>
<gene>
    <name evidence="3" type="ORF">UFOPK3423_01513</name>
</gene>
<accession>A0A6J7EIC5</accession>
<organism evidence="3">
    <name type="scientific">freshwater metagenome</name>
    <dbReference type="NCBI Taxonomy" id="449393"/>
    <lineage>
        <taxon>unclassified sequences</taxon>
        <taxon>metagenomes</taxon>
        <taxon>ecological metagenomes</taxon>
    </lineage>
</organism>
<dbReference type="AlphaFoldDB" id="A0A6J7EIC5"/>
<protein>
    <submittedName>
        <fullName evidence="3">Unannotated protein</fullName>
    </submittedName>
</protein>
<dbReference type="Pfam" id="PF00903">
    <property type="entry name" value="Glyoxalase"/>
    <property type="match status" value="1"/>
</dbReference>
<dbReference type="GO" id="GO:0046491">
    <property type="term" value="P:L-methylmalonyl-CoA metabolic process"/>
    <property type="evidence" value="ECO:0007669"/>
    <property type="project" value="TreeGrafter"/>
</dbReference>
<dbReference type="PANTHER" id="PTHR43048:SF5">
    <property type="entry name" value="BLR5325 PROTEIN"/>
    <property type="match status" value="1"/>
</dbReference>
<dbReference type="Gene3D" id="3.10.180.10">
    <property type="entry name" value="2,3-Dihydroxybiphenyl 1,2-Dioxygenase, domain 1"/>
    <property type="match status" value="1"/>
</dbReference>
<reference evidence="3" key="1">
    <citation type="submission" date="2020-05" db="EMBL/GenBank/DDBJ databases">
        <authorList>
            <person name="Chiriac C."/>
            <person name="Salcher M."/>
            <person name="Ghai R."/>
            <person name="Kavagutti S V."/>
        </authorList>
    </citation>
    <scope>NUCLEOTIDE SEQUENCE</scope>
</reference>
<dbReference type="PROSITE" id="PS51819">
    <property type="entry name" value="VOC"/>
    <property type="match status" value="1"/>
</dbReference>
<proteinExistence type="predicted"/>
<dbReference type="EMBL" id="CAFBLQ010000215">
    <property type="protein sequence ID" value="CAB4882736.1"/>
    <property type="molecule type" value="Genomic_DNA"/>
</dbReference>
<name>A0A6J7EIC5_9ZZZZ</name>